<proteinExistence type="predicted"/>
<dbReference type="OMA" id="WYCDVIM"/>
<feature type="region of interest" description="Disordered" evidence="2">
    <location>
        <begin position="1"/>
        <end position="25"/>
    </location>
</feature>
<evidence type="ECO:0000313" key="4">
    <source>
        <dbReference type="Proteomes" id="UP000268014"/>
    </source>
</evidence>
<evidence type="ECO:0000256" key="2">
    <source>
        <dbReference type="SAM" id="MobiDB-lite"/>
    </source>
</evidence>
<feature type="compositionally biased region" description="Basic and acidic residues" evidence="2">
    <location>
        <begin position="126"/>
        <end position="155"/>
    </location>
</feature>
<keyword evidence="1" id="KW-0175">Coiled coil</keyword>
<reference evidence="5" key="1">
    <citation type="submission" date="2017-02" db="UniProtKB">
        <authorList>
            <consortium name="WormBaseParasite"/>
        </authorList>
    </citation>
    <scope>IDENTIFICATION</scope>
</reference>
<organism evidence="5">
    <name type="scientific">Haemonchus placei</name>
    <name type="common">Barber's pole worm</name>
    <dbReference type="NCBI Taxonomy" id="6290"/>
    <lineage>
        <taxon>Eukaryota</taxon>
        <taxon>Metazoa</taxon>
        <taxon>Ecdysozoa</taxon>
        <taxon>Nematoda</taxon>
        <taxon>Chromadorea</taxon>
        <taxon>Rhabditida</taxon>
        <taxon>Rhabditina</taxon>
        <taxon>Rhabditomorpha</taxon>
        <taxon>Strongyloidea</taxon>
        <taxon>Trichostrongylidae</taxon>
        <taxon>Haemonchus</taxon>
    </lineage>
</organism>
<evidence type="ECO:0000256" key="1">
    <source>
        <dbReference type="SAM" id="Coils"/>
    </source>
</evidence>
<feature type="coiled-coil region" evidence="1">
    <location>
        <begin position="35"/>
        <end position="62"/>
    </location>
</feature>
<dbReference type="AlphaFoldDB" id="A0A0N4VZN0"/>
<dbReference type="OrthoDB" id="5819470at2759"/>
<evidence type="ECO:0000313" key="3">
    <source>
        <dbReference type="EMBL" id="VDO16605.1"/>
    </source>
</evidence>
<accession>A0A0N4VZN0</accession>
<gene>
    <name evidence="3" type="ORF">HPLM_LOCUS2748</name>
</gene>
<keyword evidence="4" id="KW-1185">Reference proteome</keyword>
<protein>
    <submittedName>
        <fullName evidence="5">CCHC-type domain-containing protein</fullName>
    </submittedName>
</protein>
<feature type="compositionally biased region" description="Basic and acidic residues" evidence="2">
    <location>
        <begin position="7"/>
        <end position="24"/>
    </location>
</feature>
<feature type="compositionally biased region" description="Basic and acidic residues" evidence="2">
    <location>
        <begin position="104"/>
        <end position="114"/>
    </location>
</feature>
<feature type="region of interest" description="Disordered" evidence="2">
    <location>
        <begin position="87"/>
        <end position="155"/>
    </location>
</feature>
<reference evidence="3 4" key="2">
    <citation type="submission" date="2018-11" db="EMBL/GenBank/DDBJ databases">
        <authorList>
            <consortium name="Pathogen Informatics"/>
        </authorList>
    </citation>
    <scope>NUCLEOTIDE SEQUENCE [LARGE SCALE GENOMIC DNA]</scope>
    <source>
        <strain evidence="3 4">MHpl1</strain>
    </source>
</reference>
<sequence length="305" mass="36104">MATETGRVSEKRKEEWYEDKEHDTNQLSSKVAYELKILDRHIADIEEEINIAEKKVLAEKTENTPNFISTFNTAMEKVEKTIVDAIAKMKENQPRNSHDKRRRSSENDPRDPTPRKVQLLSDDDYMEKLIEENHDDHDEYDERRQKEEESRRRERQEYIEDLENELDQLYQGRTLLPHRKIGDGPETVPEHMKCAFCGIYGRHYSDSCSLITDGDERYRFIQRERRCRLCLGKNHGPDDCRTEEKSCWYCDVIMDTALDFLISKQKHHRALCRVPDSKDRITKKIRAIKVEINRAKYEQDAPAGV</sequence>
<dbReference type="WBParaSite" id="HPLM_0000275201-mRNA-1">
    <property type="protein sequence ID" value="HPLM_0000275201-mRNA-1"/>
    <property type="gene ID" value="HPLM_0000275201"/>
</dbReference>
<name>A0A0N4VZN0_HAEPC</name>
<evidence type="ECO:0000313" key="5">
    <source>
        <dbReference type="WBParaSite" id="HPLM_0000275201-mRNA-1"/>
    </source>
</evidence>
<feature type="compositionally biased region" description="Basic and acidic residues" evidence="2">
    <location>
        <begin position="87"/>
        <end position="97"/>
    </location>
</feature>
<dbReference type="EMBL" id="UZAF01006527">
    <property type="protein sequence ID" value="VDO16605.1"/>
    <property type="molecule type" value="Genomic_DNA"/>
</dbReference>
<dbReference type="Proteomes" id="UP000268014">
    <property type="component" value="Unassembled WGS sequence"/>
</dbReference>